<evidence type="ECO:0000256" key="1">
    <source>
        <dbReference type="ARBA" id="ARBA00004141"/>
    </source>
</evidence>
<keyword evidence="7" id="KW-1185">Reference proteome</keyword>
<protein>
    <submittedName>
        <fullName evidence="6">Uncharacterized protein</fullName>
    </submittedName>
</protein>
<reference evidence="7" key="1">
    <citation type="journal article" date="2019" name="Int. J. Syst. Evol. Microbiol.">
        <title>The Global Catalogue of Microorganisms (GCM) 10K type strain sequencing project: providing services to taxonomists for standard genome sequencing and annotation.</title>
        <authorList>
            <consortium name="The Broad Institute Genomics Platform"/>
            <consortium name="The Broad Institute Genome Sequencing Center for Infectious Disease"/>
            <person name="Wu L."/>
            <person name="Ma J."/>
        </authorList>
    </citation>
    <scope>NUCLEOTIDE SEQUENCE [LARGE SCALE GENOMIC DNA]</scope>
    <source>
        <strain evidence="7">JCM 17563</strain>
    </source>
</reference>
<feature type="transmembrane region" description="Helical" evidence="5">
    <location>
        <begin position="6"/>
        <end position="32"/>
    </location>
</feature>
<name>A0ABP7SMN1_9SPHN</name>
<evidence type="ECO:0000256" key="3">
    <source>
        <dbReference type="ARBA" id="ARBA00022989"/>
    </source>
</evidence>
<keyword evidence="2 5" id="KW-0812">Transmembrane</keyword>
<dbReference type="Proteomes" id="UP001500235">
    <property type="component" value="Unassembled WGS sequence"/>
</dbReference>
<comment type="caution">
    <text evidence="6">The sequence shown here is derived from an EMBL/GenBank/DDBJ whole genome shotgun (WGS) entry which is preliminary data.</text>
</comment>
<dbReference type="Pfam" id="PF04140">
    <property type="entry name" value="ICMT"/>
    <property type="match status" value="1"/>
</dbReference>
<dbReference type="EMBL" id="BAABBQ010000001">
    <property type="protein sequence ID" value="GAA4013863.1"/>
    <property type="molecule type" value="Genomic_DNA"/>
</dbReference>
<evidence type="ECO:0000313" key="7">
    <source>
        <dbReference type="Proteomes" id="UP001500235"/>
    </source>
</evidence>
<evidence type="ECO:0000256" key="5">
    <source>
        <dbReference type="SAM" id="Phobius"/>
    </source>
</evidence>
<evidence type="ECO:0000313" key="6">
    <source>
        <dbReference type="EMBL" id="GAA4013863.1"/>
    </source>
</evidence>
<sequence>MVIGEIAVLPLVFGLWQVAVVFSVLNALVLWIRIRAENRALAGVA</sequence>
<keyword evidence="3 5" id="KW-1133">Transmembrane helix</keyword>
<accession>A0ABP7SMN1</accession>
<keyword evidence="4 5" id="KW-0472">Membrane</keyword>
<evidence type="ECO:0000256" key="2">
    <source>
        <dbReference type="ARBA" id="ARBA00022692"/>
    </source>
</evidence>
<proteinExistence type="predicted"/>
<dbReference type="InterPro" id="IPR007269">
    <property type="entry name" value="ICMT_MeTrfase"/>
</dbReference>
<organism evidence="6 7">
    <name type="scientific">Sphingomonas swuensis</name>
    <dbReference type="NCBI Taxonomy" id="977800"/>
    <lineage>
        <taxon>Bacteria</taxon>
        <taxon>Pseudomonadati</taxon>
        <taxon>Pseudomonadota</taxon>
        <taxon>Alphaproteobacteria</taxon>
        <taxon>Sphingomonadales</taxon>
        <taxon>Sphingomonadaceae</taxon>
        <taxon>Sphingomonas</taxon>
    </lineage>
</organism>
<gene>
    <name evidence="6" type="ORF">GCM10022280_10270</name>
</gene>
<evidence type="ECO:0000256" key="4">
    <source>
        <dbReference type="ARBA" id="ARBA00023136"/>
    </source>
</evidence>
<comment type="subcellular location">
    <subcellularLocation>
        <location evidence="1">Membrane</location>
        <topology evidence="1">Multi-pass membrane protein</topology>
    </subcellularLocation>
</comment>